<dbReference type="Pfam" id="PF13456">
    <property type="entry name" value="RVT_3"/>
    <property type="match status" value="1"/>
</dbReference>
<dbReference type="InterPro" id="IPR012337">
    <property type="entry name" value="RNaseH-like_sf"/>
</dbReference>
<dbReference type="GO" id="GO:0004523">
    <property type="term" value="F:RNA-DNA hybrid ribonuclease activity"/>
    <property type="evidence" value="ECO:0007669"/>
    <property type="project" value="InterPro"/>
</dbReference>
<keyword evidence="6" id="KW-1185">Reference proteome</keyword>
<name>A0A5C5UQX8_9CORY</name>
<dbReference type="OrthoDB" id="5296884at2"/>
<dbReference type="EMBL" id="VOHM01000004">
    <property type="protein sequence ID" value="TWT28576.1"/>
    <property type="molecule type" value="Genomic_DNA"/>
</dbReference>
<protein>
    <submittedName>
        <fullName evidence="5">Bifunctional RNase H/acid phosphatase</fullName>
    </submittedName>
</protein>
<dbReference type="GO" id="GO:0005737">
    <property type="term" value="C:cytoplasm"/>
    <property type="evidence" value="ECO:0007669"/>
    <property type="project" value="TreeGrafter"/>
</dbReference>
<dbReference type="CDD" id="cd07067">
    <property type="entry name" value="HP_PGM_like"/>
    <property type="match status" value="1"/>
</dbReference>
<dbReference type="GO" id="GO:0016791">
    <property type="term" value="F:phosphatase activity"/>
    <property type="evidence" value="ECO:0007669"/>
    <property type="project" value="TreeGrafter"/>
</dbReference>
<feature type="active site" description="Tele-phosphohistidine intermediate" evidence="1">
    <location>
        <position position="164"/>
    </location>
</feature>
<feature type="domain" description="RNase H type-1" evidence="4">
    <location>
        <begin position="1"/>
        <end position="135"/>
    </location>
</feature>
<dbReference type="CDD" id="cd09279">
    <property type="entry name" value="RNase_HI_like"/>
    <property type="match status" value="1"/>
</dbReference>
<evidence type="ECO:0000313" key="5">
    <source>
        <dbReference type="EMBL" id="TWT28576.1"/>
    </source>
</evidence>
<dbReference type="SUPFAM" id="SSF53098">
    <property type="entry name" value="Ribonuclease H-like"/>
    <property type="match status" value="1"/>
</dbReference>
<evidence type="ECO:0000256" key="3">
    <source>
        <dbReference type="PIRSR" id="PIRSR613078-2"/>
    </source>
</evidence>
<dbReference type="InterPro" id="IPR036397">
    <property type="entry name" value="RNaseH_sf"/>
</dbReference>
<evidence type="ECO:0000256" key="2">
    <source>
        <dbReference type="PIRSR" id="PIRSR613078-1"/>
    </source>
</evidence>
<comment type="caution">
    <text evidence="5">The sequence shown here is derived from an EMBL/GenBank/DDBJ whole genome shotgun (WGS) entry which is preliminary data.</text>
</comment>
<dbReference type="RefSeq" id="WP_146323662.1">
    <property type="nucleotide sequence ID" value="NZ_BAABLR010000014.1"/>
</dbReference>
<dbReference type="InterPro" id="IPR050275">
    <property type="entry name" value="PGM_Phosphatase"/>
</dbReference>
<evidence type="ECO:0000313" key="6">
    <source>
        <dbReference type="Proteomes" id="UP000320791"/>
    </source>
</evidence>
<dbReference type="SMART" id="SM00855">
    <property type="entry name" value="PGAM"/>
    <property type="match status" value="1"/>
</dbReference>
<dbReference type="Pfam" id="PF00300">
    <property type="entry name" value="His_Phos_1"/>
    <property type="match status" value="1"/>
</dbReference>
<dbReference type="InterPro" id="IPR029033">
    <property type="entry name" value="His_PPase_superfam"/>
</dbReference>
<organism evidence="5 6">
    <name type="scientific">Corynebacterium canis</name>
    <dbReference type="NCBI Taxonomy" id="679663"/>
    <lineage>
        <taxon>Bacteria</taxon>
        <taxon>Bacillati</taxon>
        <taxon>Actinomycetota</taxon>
        <taxon>Actinomycetes</taxon>
        <taxon>Mycobacteriales</taxon>
        <taxon>Corynebacteriaceae</taxon>
        <taxon>Corynebacterium</taxon>
    </lineage>
</organism>
<dbReference type="GO" id="GO:0003676">
    <property type="term" value="F:nucleic acid binding"/>
    <property type="evidence" value="ECO:0007669"/>
    <property type="project" value="InterPro"/>
</dbReference>
<reference evidence="5 6" key="1">
    <citation type="submission" date="2019-08" db="EMBL/GenBank/DDBJ databases">
        <authorList>
            <person name="Lei W."/>
        </authorList>
    </citation>
    <scope>NUCLEOTIDE SEQUENCE [LARGE SCALE GENOMIC DNA]</scope>
    <source>
        <strain evidence="5 6">CCUG 58627</strain>
    </source>
</reference>
<dbReference type="PIRSF" id="PIRSF036922">
    <property type="entry name" value="RNaseH_PGAM"/>
    <property type="match status" value="1"/>
</dbReference>
<gene>
    <name evidence="5" type="ORF">FRX94_03130</name>
</gene>
<dbReference type="InterPro" id="IPR014636">
    <property type="entry name" value="RNaseH/PGlycerate_mutase"/>
</dbReference>
<proteinExistence type="predicted"/>
<dbReference type="SUPFAM" id="SSF53254">
    <property type="entry name" value="Phosphoglycerate mutase-like"/>
    <property type="match status" value="1"/>
</dbReference>
<dbReference type="Gene3D" id="3.30.420.10">
    <property type="entry name" value="Ribonuclease H-like superfamily/Ribonuclease H"/>
    <property type="match status" value="1"/>
</dbReference>
<feature type="binding site" evidence="3">
    <location>
        <position position="214"/>
    </location>
    <ligand>
        <name>substrate</name>
    </ligand>
</feature>
<dbReference type="InterPro" id="IPR002156">
    <property type="entry name" value="RNaseH_domain"/>
</dbReference>
<dbReference type="PANTHER" id="PTHR48100">
    <property type="entry name" value="BROAD-SPECIFICITY PHOSPHATASE YOR283W-RELATED"/>
    <property type="match status" value="1"/>
</dbReference>
<evidence type="ECO:0000259" key="4">
    <source>
        <dbReference type="PROSITE" id="PS50879"/>
    </source>
</evidence>
<accession>A0A5C5UQX8</accession>
<dbReference type="NCBIfam" id="NF005567">
    <property type="entry name" value="PRK07238.1"/>
    <property type="match status" value="1"/>
</dbReference>
<dbReference type="InterPro" id="IPR013078">
    <property type="entry name" value="His_Pase_superF_clade-1"/>
</dbReference>
<dbReference type="AlphaFoldDB" id="A0A5C5UQX8"/>
<feature type="active site" description="Proton donor/acceptor" evidence="2">
    <location>
        <position position="238"/>
    </location>
</feature>
<dbReference type="PROSITE" id="PS50879">
    <property type="entry name" value="RNASE_H_1"/>
    <property type="match status" value="1"/>
</dbReference>
<dbReference type="Proteomes" id="UP000320791">
    <property type="component" value="Unassembled WGS sequence"/>
</dbReference>
<dbReference type="Gene3D" id="3.40.50.1240">
    <property type="entry name" value="Phosphoglycerate mutase-like"/>
    <property type="match status" value="1"/>
</dbReference>
<dbReference type="PANTHER" id="PTHR48100:SF1">
    <property type="entry name" value="HISTIDINE PHOSPHATASE FAMILY PROTEIN-RELATED"/>
    <property type="match status" value="1"/>
</dbReference>
<feature type="active site" description="Proton donor/acceptor; for phosphatase activity" evidence="1">
    <location>
        <position position="238"/>
    </location>
</feature>
<evidence type="ECO:0000256" key="1">
    <source>
        <dbReference type="PIRSR" id="PIRSR036922-1"/>
    </source>
</evidence>
<sequence length="359" mass="38794">MKVCIEADGGSRGNPGIAGSGTVVLDETRTTVLRRIAEFVGTTTNNVAEYHSLINGLRAAQELGALEVDVFMDSKLVVEQMSGRWKVKHPDMKTLALQAQRLAAGFRSVSYTWVPRAENSRADELANTAMDAGADGAEPGIIVNETASWNGATTRPSRLILLRHGQTPLSAAKQYSGVGNPQLTDLGERQAAAAAARLGARGGIDHIVCSPLARARRTAEHCGEALGLDVVEHEGLIEMDFGRWEGLTFQQAHEADPETHAAWMRDITVAPPGGESVHDAYRRVSATLAELRDTYRDSNILVVSHVTPIKSILRRAFDAGPEFFHRLHLDLASLSVAEFYSDGPTCVRLVNDTSHLKGV</sequence>